<evidence type="ECO:0000313" key="2">
    <source>
        <dbReference type="Proteomes" id="UP000518300"/>
    </source>
</evidence>
<gene>
    <name evidence="1" type="ORF">HG543_23905</name>
</gene>
<comment type="caution">
    <text evidence="1">The sequence shown here is derived from an EMBL/GenBank/DDBJ whole genome shotgun (WGS) entry which is preliminary data.</text>
</comment>
<dbReference type="RefSeq" id="WP_169347158.1">
    <property type="nucleotide sequence ID" value="NZ_JABBJJ010000113.1"/>
</dbReference>
<dbReference type="Proteomes" id="UP000518300">
    <property type="component" value="Unassembled WGS sequence"/>
</dbReference>
<name>A0A848LJK9_9BACT</name>
<evidence type="ECO:0000313" key="1">
    <source>
        <dbReference type="EMBL" id="NMO17878.1"/>
    </source>
</evidence>
<reference evidence="1 2" key="1">
    <citation type="submission" date="2020-04" db="EMBL/GenBank/DDBJ databases">
        <title>Draft genome of Pyxidicoccus fallax type strain.</title>
        <authorList>
            <person name="Whitworth D.E."/>
        </authorList>
    </citation>
    <scope>NUCLEOTIDE SEQUENCE [LARGE SCALE GENOMIC DNA]</scope>
    <source>
        <strain evidence="1 2">DSM 14698</strain>
    </source>
</reference>
<accession>A0A848LJK9</accession>
<protein>
    <submittedName>
        <fullName evidence="1">Uncharacterized protein</fullName>
    </submittedName>
</protein>
<dbReference type="EMBL" id="JABBJJ010000113">
    <property type="protein sequence ID" value="NMO17878.1"/>
    <property type="molecule type" value="Genomic_DNA"/>
</dbReference>
<dbReference type="AlphaFoldDB" id="A0A848LJK9"/>
<organism evidence="1 2">
    <name type="scientific">Pyxidicoccus fallax</name>
    <dbReference type="NCBI Taxonomy" id="394095"/>
    <lineage>
        <taxon>Bacteria</taxon>
        <taxon>Pseudomonadati</taxon>
        <taxon>Myxococcota</taxon>
        <taxon>Myxococcia</taxon>
        <taxon>Myxococcales</taxon>
        <taxon>Cystobacterineae</taxon>
        <taxon>Myxococcaceae</taxon>
        <taxon>Pyxidicoccus</taxon>
    </lineage>
</organism>
<keyword evidence="2" id="KW-1185">Reference proteome</keyword>
<proteinExistence type="predicted"/>
<sequence length="120" mass="13401">MVAFVRCRFHGDRGPYETCAHIAQAVRAKRSGQAQWFVEVHVIVNGWGEPTLVCQPCREVARRNREEAKKEPGKGYFHDWGSDEEYLCEACAKEWYAAVGPGGLGELVNQALRAVGVKIP</sequence>